<dbReference type="EMBL" id="CAJJDN010000055">
    <property type="protein sequence ID" value="CAD8090342.1"/>
    <property type="molecule type" value="Genomic_DNA"/>
</dbReference>
<proteinExistence type="predicted"/>
<evidence type="ECO:0000313" key="1">
    <source>
        <dbReference type="EMBL" id="CAD8090342.1"/>
    </source>
</evidence>
<comment type="caution">
    <text evidence="1">The sequence shown here is derived from an EMBL/GenBank/DDBJ whole genome shotgun (WGS) entry which is preliminary data.</text>
</comment>
<evidence type="ECO:0000313" key="2">
    <source>
        <dbReference type="Proteomes" id="UP000692954"/>
    </source>
</evidence>
<name>A0A8S1NE14_9CILI</name>
<gene>
    <name evidence="1" type="ORF">PSON_ATCC_30995.1.T0550268</name>
</gene>
<dbReference type="AlphaFoldDB" id="A0A8S1NE14"/>
<protein>
    <submittedName>
        <fullName evidence="1">Uncharacterized protein</fullName>
    </submittedName>
</protein>
<sequence>MLTCSKNVKQKLYTVPDDQFPKKRHSTSRSLKLSLRRKKLQDDYDIFQYLKNENTSENYMTSLTERKEISQVNQNNRISVMKESILSEKDKGFLRKFNEVQQKRKQEQLLKADYLLKKDLADLNKIAQNSVQQFSNHFSVYNHFHFEHLLEPQTARADLQLQPKQIFTILSNPNKKDRSQYKGGSQRMFVWQEKIINEEYLEKARLMNQKMNRMSLNLITKLDPMSEQYFELIQNGNVEQLKQLIKTQPHLLEQKTRDSYKRQDYMQQQKEIRSKLWKYF</sequence>
<organism evidence="1 2">
    <name type="scientific">Paramecium sonneborni</name>
    <dbReference type="NCBI Taxonomy" id="65129"/>
    <lineage>
        <taxon>Eukaryota</taxon>
        <taxon>Sar</taxon>
        <taxon>Alveolata</taxon>
        <taxon>Ciliophora</taxon>
        <taxon>Intramacronucleata</taxon>
        <taxon>Oligohymenophorea</taxon>
        <taxon>Peniculida</taxon>
        <taxon>Parameciidae</taxon>
        <taxon>Paramecium</taxon>
    </lineage>
</organism>
<dbReference type="Proteomes" id="UP000692954">
    <property type="component" value="Unassembled WGS sequence"/>
</dbReference>
<reference evidence="1" key="1">
    <citation type="submission" date="2021-01" db="EMBL/GenBank/DDBJ databases">
        <authorList>
            <consortium name="Genoscope - CEA"/>
            <person name="William W."/>
        </authorList>
    </citation>
    <scope>NUCLEOTIDE SEQUENCE</scope>
</reference>
<dbReference type="OrthoDB" id="3821113at2759"/>
<accession>A0A8S1NE14</accession>
<keyword evidence="2" id="KW-1185">Reference proteome</keyword>